<sequence>MAQPLSRAAFLPVTQQQRHTMQWQETSVSRSNDRDRFGKPPIGAPVPAKPIEATKVKRPKPLLLHDVAVRRDFHPASCRMW</sequence>
<evidence type="ECO:0000313" key="2">
    <source>
        <dbReference type="EMBL" id="RKK02022.1"/>
    </source>
</evidence>
<accession>A0A3A9J6F1</accession>
<dbReference type="Proteomes" id="UP000278036">
    <property type="component" value="Unassembled WGS sequence"/>
</dbReference>
<dbReference type="EMBL" id="RAQU01000192">
    <property type="protein sequence ID" value="RKK02022.1"/>
    <property type="molecule type" value="Genomic_DNA"/>
</dbReference>
<feature type="region of interest" description="Disordered" evidence="1">
    <location>
        <begin position="1"/>
        <end position="54"/>
    </location>
</feature>
<gene>
    <name evidence="2" type="ORF">D6Z83_21955</name>
    <name evidence="3" type="ORF">EBE87_16860</name>
</gene>
<evidence type="ECO:0000313" key="5">
    <source>
        <dbReference type="Proteomes" id="UP000278036"/>
    </source>
</evidence>
<dbReference type="Proteomes" id="UP000274097">
    <property type="component" value="Unassembled WGS sequence"/>
</dbReference>
<evidence type="ECO:0000256" key="1">
    <source>
        <dbReference type="SAM" id="MobiDB-lite"/>
    </source>
</evidence>
<dbReference type="EMBL" id="RFLX01000013">
    <property type="protein sequence ID" value="RMI20152.1"/>
    <property type="molecule type" value="Genomic_DNA"/>
</dbReference>
<organism evidence="2 5">
    <name type="scientific">Teichococcus wenyumeiae</name>
    <dbReference type="NCBI Taxonomy" id="2478470"/>
    <lineage>
        <taxon>Bacteria</taxon>
        <taxon>Pseudomonadati</taxon>
        <taxon>Pseudomonadota</taxon>
        <taxon>Alphaproteobacteria</taxon>
        <taxon>Acetobacterales</taxon>
        <taxon>Roseomonadaceae</taxon>
        <taxon>Roseomonas</taxon>
    </lineage>
</organism>
<comment type="caution">
    <text evidence="2">The sequence shown here is derived from an EMBL/GenBank/DDBJ whole genome shotgun (WGS) entry which is preliminary data.</text>
</comment>
<reference evidence="2 5" key="1">
    <citation type="submission" date="2018-09" db="EMBL/GenBank/DDBJ databases">
        <title>Roseomonas sp. nov., isolated from feces of Tibetan antelopes in the Qinghai-Tibet plateau, China.</title>
        <authorList>
            <person name="Tian Z."/>
        </authorList>
    </citation>
    <scope>NUCLEOTIDE SEQUENCE [LARGE SCALE GENOMIC DNA]</scope>
    <source>
        <strain evidence="3 4">Z23</strain>
        <strain evidence="2 5">Z24</strain>
    </source>
</reference>
<proteinExistence type="predicted"/>
<feature type="compositionally biased region" description="Polar residues" evidence="1">
    <location>
        <begin position="13"/>
        <end position="30"/>
    </location>
</feature>
<dbReference type="RefSeq" id="WP_120640346.1">
    <property type="nucleotide sequence ID" value="NZ_RAQU01000192.1"/>
</dbReference>
<dbReference type="AlphaFoldDB" id="A0A3A9J6F1"/>
<name>A0A3A9J6F1_9PROT</name>
<evidence type="ECO:0000313" key="4">
    <source>
        <dbReference type="Proteomes" id="UP000274097"/>
    </source>
</evidence>
<protein>
    <submittedName>
        <fullName evidence="2">Uncharacterized protein</fullName>
    </submittedName>
</protein>
<dbReference type="InParanoid" id="A0A3A9J6F1"/>
<keyword evidence="4" id="KW-1185">Reference proteome</keyword>
<evidence type="ECO:0000313" key="3">
    <source>
        <dbReference type="EMBL" id="RMI20152.1"/>
    </source>
</evidence>